<evidence type="ECO:0000313" key="5">
    <source>
        <dbReference type="Proteomes" id="UP000002051"/>
    </source>
</evidence>
<evidence type="ECO:0000313" key="4">
    <source>
        <dbReference type="EnsemblPlants" id="AET01461"/>
    </source>
</evidence>
<protein>
    <submittedName>
        <fullName evidence="2">RALF-like protein</fullName>
    </submittedName>
</protein>
<feature type="signal peptide" evidence="1">
    <location>
        <begin position="1"/>
        <end position="22"/>
    </location>
</feature>
<feature type="chain" id="PRO_5014574251" evidence="1">
    <location>
        <begin position="23"/>
        <end position="91"/>
    </location>
</feature>
<name>G7LFW5_MEDTR</name>
<keyword evidence="5" id="KW-1185">Reference proteome</keyword>
<dbReference type="EnsemblPlants" id="AET01461">
    <property type="protein sequence ID" value="AET01461"/>
    <property type="gene ID" value="MTR_8g013750"/>
</dbReference>
<dbReference type="AlphaFoldDB" id="G7LFW5"/>
<dbReference type="Gramene" id="rna45096">
    <property type="protein sequence ID" value="RHN39102.1"/>
    <property type="gene ID" value="gene45096"/>
</dbReference>
<organism evidence="2 5">
    <name type="scientific">Medicago truncatula</name>
    <name type="common">Barrel medic</name>
    <name type="synonym">Medicago tribuloides</name>
    <dbReference type="NCBI Taxonomy" id="3880"/>
    <lineage>
        <taxon>Eukaryota</taxon>
        <taxon>Viridiplantae</taxon>
        <taxon>Streptophyta</taxon>
        <taxon>Embryophyta</taxon>
        <taxon>Tracheophyta</taxon>
        <taxon>Spermatophyta</taxon>
        <taxon>Magnoliopsida</taxon>
        <taxon>eudicotyledons</taxon>
        <taxon>Gunneridae</taxon>
        <taxon>Pentapetalae</taxon>
        <taxon>rosids</taxon>
        <taxon>fabids</taxon>
        <taxon>Fabales</taxon>
        <taxon>Fabaceae</taxon>
        <taxon>Papilionoideae</taxon>
        <taxon>50 kb inversion clade</taxon>
        <taxon>NPAAA clade</taxon>
        <taxon>Hologalegina</taxon>
        <taxon>IRL clade</taxon>
        <taxon>Trifolieae</taxon>
        <taxon>Medicago</taxon>
    </lineage>
</organism>
<gene>
    <name evidence="2" type="ordered locus">MTR_8g013750</name>
    <name evidence="3" type="ORF">MtrunA17_Chr8g0340241</name>
</gene>
<reference evidence="3" key="4">
    <citation type="journal article" date="2018" name="Nat. Plants">
        <title>Whole-genome landscape of Medicago truncatula symbiotic genes.</title>
        <authorList>
            <person name="Pecrix Y."/>
            <person name="Gamas P."/>
            <person name="Carrere S."/>
        </authorList>
    </citation>
    <scope>NUCLEOTIDE SEQUENCE</scope>
    <source>
        <tissue evidence="3">Leaves</tissue>
    </source>
</reference>
<reference evidence="2 5" key="2">
    <citation type="journal article" date="2014" name="BMC Genomics">
        <title>An improved genome release (version Mt4.0) for the model legume Medicago truncatula.</title>
        <authorList>
            <person name="Tang H."/>
            <person name="Krishnakumar V."/>
            <person name="Bidwell S."/>
            <person name="Rosen B."/>
            <person name="Chan A."/>
            <person name="Zhou S."/>
            <person name="Gentzbittel L."/>
            <person name="Childs K.L."/>
            <person name="Yandell M."/>
            <person name="Gundlach H."/>
            <person name="Mayer K.F."/>
            <person name="Schwartz D.C."/>
            <person name="Town C.D."/>
        </authorList>
    </citation>
    <scope>GENOME REANNOTATION</scope>
    <source>
        <strain evidence="4 5">cv. Jemalong A17</strain>
    </source>
</reference>
<reference evidence="4" key="3">
    <citation type="submission" date="2015-04" db="UniProtKB">
        <authorList>
            <consortium name="EnsemblPlants"/>
        </authorList>
    </citation>
    <scope>IDENTIFICATION</scope>
    <source>
        <strain evidence="4">cv. Jemalong A17</strain>
    </source>
</reference>
<accession>G7LFW5</accession>
<evidence type="ECO:0000256" key="1">
    <source>
        <dbReference type="SAM" id="SignalP"/>
    </source>
</evidence>
<evidence type="ECO:0000313" key="3">
    <source>
        <dbReference type="EMBL" id="RHN39102.1"/>
    </source>
</evidence>
<reference evidence="2 5" key="1">
    <citation type="journal article" date="2011" name="Nature">
        <title>The Medicago genome provides insight into the evolution of rhizobial symbioses.</title>
        <authorList>
            <person name="Young N.D."/>
            <person name="Debelle F."/>
            <person name="Oldroyd G.E."/>
            <person name="Geurts R."/>
            <person name="Cannon S.B."/>
            <person name="Udvardi M.K."/>
            <person name="Benedito V.A."/>
            <person name="Mayer K.F."/>
            <person name="Gouzy J."/>
            <person name="Schoof H."/>
            <person name="Van de Peer Y."/>
            <person name="Proost S."/>
            <person name="Cook D.R."/>
            <person name="Meyers B.C."/>
            <person name="Spannagl M."/>
            <person name="Cheung F."/>
            <person name="De Mita S."/>
            <person name="Krishnakumar V."/>
            <person name="Gundlach H."/>
            <person name="Zhou S."/>
            <person name="Mudge J."/>
            <person name="Bharti A.K."/>
            <person name="Murray J.D."/>
            <person name="Naoumkina M.A."/>
            <person name="Rosen B."/>
            <person name="Silverstein K.A."/>
            <person name="Tang H."/>
            <person name="Rombauts S."/>
            <person name="Zhao P.X."/>
            <person name="Zhou P."/>
            <person name="Barbe V."/>
            <person name="Bardou P."/>
            <person name="Bechner M."/>
            <person name="Bellec A."/>
            <person name="Berger A."/>
            <person name="Berges H."/>
            <person name="Bidwell S."/>
            <person name="Bisseling T."/>
            <person name="Choisne N."/>
            <person name="Couloux A."/>
            <person name="Denny R."/>
            <person name="Deshpande S."/>
            <person name="Dai X."/>
            <person name="Doyle J.J."/>
            <person name="Dudez A.M."/>
            <person name="Farmer A.D."/>
            <person name="Fouteau S."/>
            <person name="Franken C."/>
            <person name="Gibelin C."/>
            <person name="Gish J."/>
            <person name="Goldstein S."/>
            <person name="Gonzalez A.J."/>
            <person name="Green P.J."/>
            <person name="Hallab A."/>
            <person name="Hartog M."/>
            <person name="Hua A."/>
            <person name="Humphray S.J."/>
            <person name="Jeong D.H."/>
            <person name="Jing Y."/>
            <person name="Jocker A."/>
            <person name="Kenton S.M."/>
            <person name="Kim D.J."/>
            <person name="Klee K."/>
            <person name="Lai H."/>
            <person name="Lang C."/>
            <person name="Lin S."/>
            <person name="Macmil S.L."/>
            <person name="Magdelenat G."/>
            <person name="Matthews L."/>
            <person name="McCorrison J."/>
            <person name="Monaghan E.L."/>
            <person name="Mun J.H."/>
            <person name="Najar F.Z."/>
            <person name="Nicholson C."/>
            <person name="Noirot C."/>
            <person name="O'Bleness M."/>
            <person name="Paule C.R."/>
            <person name="Poulain J."/>
            <person name="Prion F."/>
            <person name="Qin B."/>
            <person name="Qu C."/>
            <person name="Retzel E.F."/>
            <person name="Riddle C."/>
            <person name="Sallet E."/>
            <person name="Samain S."/>
            <person name="Samson N."/>
            <person name="Sanders I."/>
            <person name="Saurat O."/>
            <person name="Scarpelli C."/>
            <person name="Schiex T."/>
            <person name="Segurens B."/>
            <person name="Severin A.J."/>
            <person name="Sherrier D.J."/>
            <person name="Shi R."/>
            <person name="Sims S."/>
            <person name="Singer S.R."/>
            <person name="Sinharoy S."/>
            <person name="Sterck L."/>
            <person name="Viollet A."/>
            <person name="Wang B.B."/>
            <person name="Wang K."/>
            <person name="Wang M."/>
            <person name="Wang X."/>
            <person name="Warfsmann J."/>
            <person name="Weissenbach J."/>
            <person name="White D.D."/>
            <person name="White J.D."/>
            <person name="Wiley G.B."/>
            <person name="Wincker P."/>
            <person name="Xing Y."/>
            <person name="Yang L."/>
            <person name="Yao Z."/>
            <person name="Ying F."/>
            <person name="Zhai J."/>
            <person name="Zhou L."/>
            <person name="Zuber A."/>
            <person name="Denarie J."/>
            <person name="Dixon R.A."/>
            <person name="May G.D."/>
            <person name="Schwartz D.C."/>
            <person name="Rogers J."/>
            <person name="Quetier F."/>
            <person name="Town C.D."/>
            <person name="Roe B.A."/>
        </authorList>
    </citation>
    <scope>NUCLEOTIDE SEQUENCE [LARGE SCALE GENOMIC DNA]</scope>
    <source>
        <strain evidence="2">A17</strain>
        <strain evidence="4 5">cv. Jemalong A17</strain>
    </source>
</reference>
<dbReference type="Proteomes" id="UP000265566">
    <property type="component" value="Chromosome 8"/>
</dbReference>
<dbReference type="PaxDb" id="3880-AET01461"/>
<proteinExistence type="predicted"/>
<dbReference type="EMBL" id="PSQE01000008">
    <property type="protein sequence ID" value="RHN39102.1"/>
    <property type="molecule type" value="Genomic_DNA"/>
</dbReference>
<dbReference type="EMBL" id="CM001224">
    <property type="protein sequence ID" value="AET01461.1"/>
    <property type="molecule type" value="Genomic_DNA"/>
</dbReference>
<evidence type="ECO:0000313" key="2">
    <source>
        <dbReference type="EMBL" id="AET01461.1"/>
    </source>
</evidence>
<dbReference type="HOGENOM" id="CLU_183281_0_0_1"/>
<sequence>MAKIINFSFVLVLLISVTIMNGYNVEGGGRGSYQMEKDDSIYNSQKTIPNPIIDCVILFKLCYFVSPTFCAQYYKMCTIPNPPPTSAQSLP</sequence>
<dbReference type="Proteomes" id="UP000002051">
    <property type="component" value="Chromosome 8"/>
</dbReference>
<keyword evidence="1" id="KW-0732">Signal</keyword>